<keyword evidence="8" id="KW-0997">Cell inner membrane</keyword>
<comment type="subunit">
    <text evidence="8">The complex is probably composed of two ATP-binding proteins, two transmembrane proteins and a solute-binding protein.</text>
</comment>
<reference evidence="12 13" key="1">
    <citation type="submission" date="2019-03" db="EMBL/GenBank/DDBJ databases">
        <title>Genomic Encyclopedia of Type Strains, Phase IV (KMG-IV): sequencing the most valuable type-strain genomes for metagenomic binning, comparative biology and taxonomic classification.</title>
        <authorList>
            <person name="Goeker M."/>
        </authorList>
    </citation>
    <scope>NUCLEOTIDE SEQUENCE [LARGE SCALE GENOMIC DNA]</scope>
    <source>
        <strain evidence="12 13">DSM 28287</strain>
    </source>
</reference>
<evidence type="ECO:0000259" key="10">
    <source>
        <dbReference type="PROSITE" id="PS50893"/>
    </source>
</evidence>
<comment type="caution">
    <text evidence="12">The sequence shown here is derived from an EMBL/GenBank/DDBJ whole genome shotgun (WGS) entry which is preliminary data.</text>
</comment>
<evidence type="ECO:0000256" key="5">
    <source>
        <dbReference type="ARBA" id="ARBA00022970"/>
    </source>
</evidence>
<keyword evidence="3 8" id="KW-0547">Nucleotide-binding</keyword>
<keyword evidence="6 7" id="KW-0129">CBS domain</keyword>
<dbReference type="Proteomes" id="UP000295500">
    <property type="component" value="Unassembled WGS sequence"/>
</dbReference>
<evidence type="ECO:0000256" key="3">
    <source>
        <dbReference type="ARBA" id="ARBA00022741"/>
    </source>
</evidence>
<dbReference type="SMART" id="SM00382">
    <property type="entry name" value="AAA"/>
    <property type="match status" value="1"/>
</dbReference>
<dbReference type="GO" id="GO:0015418">
    <property type="term" value="F:ABC-type quaternary ammonium compound transporting activity"/>
    <property type="evidence" value="ECO:0007669"/>
    <property type="project" value="UniProtKB-EC"/>
</dbReference>
<dbReference type="InterPro" id="IPR005892">
    <property type="entry name" value="Gly-betaine_transp_ATP-bd"/>
</dbReference>
<evidence type="ECO:0000256" key="8">
    <source>
        <dbReference type="RuleBase" id="RU369116"/>
    </source>
</evidence>
<dbReference type="EC" id="7.6.2.9" evidence="8"/>
<dbReference type="SMART" id="SM00116">
    <property type="entry name" value="CBS"/>
    <property type="match status" value="2"/>
</dbReference>
<evidence type="ECO:0000256" key="7">
    <source>
        <dbReference type="PROSITE-ProRule" id="PRU00703"/>
    </source>
</evidence>
<dbReference type="PANTHER" id="PTHR43869">
    <property type="entry name" value="GLYCINE BETAINE/PROLINE BETAINE TRANSPORT SYSTEM ATP-BINDING PROTEIN PROV"/>
    <property type="match status" value="1"/>
</dbReference>
<keyword evidence="2 8" id="KW-0813">Transport</keyword>
<dbReference type="InterPro" id="IPR003439">
    <property type="entry name" value="ABC_transporter-like_ATP-bd"/>
</dbReference>
<keyword evidence="13" id="KW-1185">Reference proteome</keyword>
<dbReference type="AlphaFoldDB" id="A0A4R6QEB1"/>
<dbReference type="GO" id="GO:0006865">
    <property type="term" value="P:amino acid transport"/>
    <property type="evidence" value="ECO:0007669"/>
    <property type="project" value="UniProtKB-UniRule"/>
</dbReference>
<organism evidence="12 13">
    <name type="scientific">Aminicella lysinilytica</name>
    <dbReference type="NCBI Taxonomy" id="433323"/>
    <lineage>
        <taxon>Bacteria</taxon>
        <taxon>Bacillati</taxon>
        <taxon>Bacillota</taxon>
        <taxon>Clostridia</taxon>
        <taxon>Peptostreptococcales</taxon>
        <taxon>Anaerovoracaceae</taxon>
        <taxon>Aminicella</taxon>
    </lineage>
</organism>
<dbReference type="SUPFAM" id="SSF54631">
    <property type="entry name" value="CBS-domain pair"/>
    <property type="match status" value="1"/>
</dbReference>
<proteinExistence type="inferred from homology"/>
<name>A0A4R6QEB1_9FIRM</name>
<evidence type="ECO:0000256" key="4">
    <source>
        <dbReference type="ARBA" id="ARBA00022840"/>
    </source>
</evidence>
<protein>
    <recommendedName>
        <fullName evidence="8">Quaternary amine transport ATP-binding protein</fullName>
        <ecNumber evidence="8">7.6.2.9</ecNumber>
    </recommendedName>
</protein>
<keyword evidence="4 8" id="KW-0067">ATP-binding</keyword>
<dbReference type="InterPro" id="IPR027417">
    <property type="entry name" value="P-loop_NTPase"/>
</dbReference>
<evidence type="ECO:0000256" key="6">
    <source>
        <dbReference type="ARBA" id="ARBA00023122"/>
    </source>
</evidence>
<dbReference type="InterPro" id="IPR003593">
    <property type="entry name" value="AAA+_ATPase"/>
</dbReference>
<dbReference type="InterPro" id="IPR000644">
    <property type="entry name" value="CBS_dom"/>
</dbReference>
<dbReference type="OrthoDB" id="9802264at2"/>
<dbReference type="GO" id="GO:0031460">
    <property type="term" value="P:glycine betaine transport"/>
    <property type="evidence" value="ECO:0007669"/>
    <property type="project" value="InterPro"/>
</dbReference>
<dbReference type="RefSeq" id="WP_133527482.1">
    <property type="nucleotide sequence ID" value="NZ_SNXO01000002.1"/>
</dbReference>
<dbReference type="InterPro" id="IPR051921">
    <property type="entry name" value="ABC_osmolyte_uptake_ATP-bind"/>
</dbReference>
<feature type="domain" description="ABC transporter" evidence="10">
    <location>
        <begin position="2"/>
        <end position="236"/>
    </location>
</feature>
<dbReference type="PROSITE" id="PS00211">
    <property type="entry name" value="ABC_TRANSPORTER_1"/>
    <property type="match status" value="1"/>
</dbReference>
<accession>A0A4R6QEB1</accession>
<keyword evidence="8" id="KW-1003">Cell membrane</keyword>
<comment type="subcellular location">
    <subcellularLocation>
        <location evidence="8">Cell inner membrane</location>
        <topology evidence="8">Peripheral membrane protein</topology>
    </subcellularLocation>
</comment>
<dbReference type="InterPro" id="IPR046342">
    <property type="entry name" value="CBS_dom_sf"/>
</dbReference>
<feature type="region of interest" description="Disordered" evidence="9">
    <location>
        <begin position="373"/>
        <end position="399"/>
    </location>
</feature>
<dbReference type="PANTHER" id="PTHR43869:SF1">
    <property type="entry name" value="GLYCINE BETAINE_PROLINE BETAINE TRANSPORT SYSTEM ATP-BINDING PROTEIN PROV"/>
    <property type="match status" value="1"/>
</dbReference>
<dbReference type="GO" id="GO:0016887">
    <property type="term" value="F:ATP hydrolysis activity"/>
    <property type="evidence" value="ECO:0007669"/>
    <property type="project" value="UniProtKB-UniRule"/>
</dbReference>
<evidence type="ECO:0000313" key="12">
    <source>
        <dbReference type="EMBL" id="TDP59779.1"/>
    </source>
</evidence>
<gene>
    <name evidence="12" type="ORF">EV211_10218</name>
</gene>
<feature type="compositionally biased region" description="Acidic residues" evidence="9">
    <location>
        <begin position="389"/>
        <end position="399"/>
    </location>
</feature>
<dbReference type="Gene3D" id="3.40.50.300">
    <property type="entry name" value="P-loop containing nucleotide triphosphate hydrolases"/>
    <property type="match status" value="1"/>
</dbReference>
<sequence length="399" mass="45157">MIRIQDVSKDFKGKLVLDDISMDIRDGELTVIIGPSGCGKTTTLKMINRLTPVSKGKIFIDDVDIEDIDKVQLRRRMGYVIQQGGLFPHMTIRQNIEIIEELEGKPKEEIMENTVKLMKMVDMDPDEYLDRYPTELSGGQQQRIGVIRAMANDPEIILFDEPFSALDPLTRIALQDELVKLQSQVGKTMIFVTHDMDEAIKIADKICIMKDGHILQYDIPEEILRNPADDYVANFVGVNRIWDSPEYIKVEDFMIRSPITCSGELNAKRCVTRMKNHHIDTLLVTDTEDKLLGMVGRKALFKSRNPLSRADDIMSSVSYTAHPQDSIVDVLKMIDEAEVNNVPVVDDDGKLVGLLTNSNLVSTLSKQFLLENQEVTEEQEDRKTPAENEISEESEVSLS</sequence>
<evidence type="ECO:0000256" key="9">
    <source>
        <dbReference type="SAM" id="MobiDB-lite"/>
    </source>
</evidence>
<keyword evidence="8" id="KW-0472">Membrane</keyword>
<evidence type="ECO:0000256" key="2">
    <source>
        <dbReference type="ARBA" id="ARBA00022448"/>
    </source>
</evidence>
<dbReference type="GO" id="GO:0005524">
    <property type="term" value="F:ATP binding"/>
    <property type="evidence" value="ECO:0007669"/>
    <property type="project" value="UniProtKB-UniRule"/>
</dbReference>
<dbReference type="GO" id="GO:0005886">
    <property type="term" value="C:plasma membrane"/>
    <property type="evidence" value="ECO:0007669"/>
    <property type="project" value="UniProtKB-SubCell"/>
</dbReference>
<comment type="catalytic activity">
    <reaction evidence="8">
        <text>a quaternary ammonium(out) + ATP + H2O = a quaternary ammonium(in) + ADP + phosphate + H(+)</text>
        <dbReference type="Rhea" id="RHEA:11036"/>
        <dbReference type="ChEBI" id="CHEBI:15377"/>
        <dbReference type="ChEBI" id="CHEBI:15378"/>
        <dbReference type="ChEBI" id="CHEBI:30616"/>
        <dbReference type="ChEBI" id="CHEBI:35267"/>
        <dbReference type="ChEBI" id="CHEBI:43474"/>
        <dbReference type="ChEBI" id="CHEBI:456216"/>
    </reaction>
</comment>
<dbReference type="PROSITE" id="PS51371">
    <property type="entry name" value="CBS"/>
    <property type="match status" value="2"/>
</dbReference>
<dbReference type="Pfam" id="PF00571">
    <property type="entry name" value="CBS"/>
    <property type="match status" value="2"/>
</dbReference>
<dbReference type="FunFam" id="3.40.50.300:FF:000425">
    <property type="entry name" value="Probable ABC transporter, ATP-binding subunit"/>
    <property type="match status" value="1"/>
</dbReference>
<dbReference type="NCBIfam" id="TIGR01186">
    <property type="entry name" value="proV"/>
    <property type="match status" value="1"/>
</dbReference>
<feature type="domain" description="CBS" evidence="11">
    <location>
        <begin position="314"/>
        <end position="371"/>
    </location>
</feature>
<feature type="domain" description="CBS" evidence="11">
    <location>
        <begin position="254"/>
        <end position="313"/>
    </location>
</feature>
<dbReference type="EMBL" id="SNXO01000002">
    <property type="protein sequence ID" value="TDP59779.1"/>
    <property type="molecule type" value="Genomic_DNA"/>
</dbReference>
<evidence type="ECO:0000313" key="13">
    <source>
        <dbReference type="Proteomes" id="UP000295500"/>
    </source>
</evidence>
<dbReference type="SUPFAM" id="SSF52540">
    <property type="entry name" value="P-loop containing nucleoside triphosphate hydrolases"/>
    <property type="match status" value="1"/>
</dbReference>
<dbReference type="PROSITE" id="PS50893">
    <property type="entry name" value="ABC_TRANSPORTER_2"/>
    <property type="match status" value="1"/>
</dbReference>
<dbReference type="Pfam" id="PF00005">
    <property type="entry name" value="ABC_tran"/>
    <property type="match status" value="1"/>
</dbReference>
<evidence type="ECO:0000256" key="1">
    <source>
        <dbReference type="ARBA" id="ARBA00005417"/>
    </source>
</evidence>
<evidence type="ECO:0000259" key="11">
    <source>
        <dbReference type="PROSITE" id="PS51371"/>
    </source>
</evidence>
<dbReference type="InterPro" id="IPR017871">
    <property type="entry name" value="ABC_transporter-like_CS"/>
</dbReference>
<dbReference type="Gene3D" id="3.10.580.10">
    <property type="entry name" value="CBS-domain"/>
    <property type="match status" value="1"/>
</dbReference>
<comment type="similarity">
    <text evidence="1 8">Belongs to the ABC transporter superfamily.</text>
</comment>
<keyword evidence="5" id="KW-0029">Amino-acid transport</keyword>